<evidence type="ECO:0000259" key="1">
    <source>
        <dbReference type="Pfam" id="PF08031"/>
    </source>
</evidence>
<gene>
    <name evidence="2" type="ORF">HNR25_000222</name>
</gene>
<dbReference type="RefSeq" id="WP_184632633.1">
    <property type="nucleotide sequence ID" value="NZ_BAABKT010000044.1"/>
</dbReference>
<dbReference type="EMBL" id="JACHLY010000001">
    <property type="protein sequence ID" value="MBB5996471.1"/>
    <property type="molecule type" value="Genomic_DNA"/>
</dbReference>
<dbReference type="AlphaFoldDB" id="A0A841EAI1"/>
<comment type="caution">
    <text evidence="2">The sequence shown here is derived from an EMBL/GenBank/DDBJ whole genome shotgun (WGS) entry which is preliminary data.</text>
</comment>
<accession>A0A841EAI1</accession>
<sequence length="68" mass="8097">MRRALRPGSQIDHPDADLADEWNYSEQTWAQLYYKDAYPGLRTVKTRWDPHNVFRHRQSIEPLPEDGT</sequence>
<dbReference type="Pfam" id="PF08031">
    <property type="entry name" value="BBE"/>
    <property type="match status" value="1"/>
</dbReference>
<name>A0A841EAI1_9ACTN</name>
<proteinExistence type="predicted"/>
<dbReference type="InterPro" id="IPR016169">
    <property type="entry name" value="FAD-bd_PCMH_sub2"/>
</dbReference>
<keyword evidence="3" id="KW-1185">Reference proteome</keyword>
<dbReference type="Gene3D" id="3.30.465.10">
    <property type="match status" value="1"/>
</dbReference>
<reference evidence="2 3" key="1">
    <citation type="submission" date="2020-08" db="EMBL/GenBank/DDBJ databases">
        <title>Sequencing the genomes of 1000 actinobacteria strains.</title>
        <authorList>
            <person name="Klenk H.-P."/>
        </authorList>
    </citation>
    <scope>NUCLEOTIDE SEQUENCE [LARGE SCALE GENOMIC DNA]</scope>
    <source>
        <strain evidence="2 3">DSM 44593</strain>
    </source>
</reference>
<evidence type="ECO:0000313" key="2">
    <source>
        <dbReference type="EMBL" id="MBB5996471.1"/>
    </source>
</evidence>
<dbReference type="Proteomes" id="UP000578077">
    <property type="component" value="Unassembled WGS sequence"/>
</dbReference>
<organism evidence="2 3">
    <name type="scientific">Streptomonospora salina</name>
    <dbReference type="NCBI Taxonomy" id="104205"/>
    <lineage>
        <taxon>Bacteria</taxon>
        <taxon>Bacillati</taxon>
        <taxon>Actinomycetota</taxon>
        <taxon>Actinomycetes</taxon>
        <taxon>Streptosporangiales</taxon>
        <taxon>Nocardiopsidaceae</taxon>
        <taxon>Streptomonospora</taxon>
    </lineage>
</organism>
<protein>
    <submittedName>
        <fullName evidence="2">FAD/FMN-containing dehydrogenase</fullName>
    </submittedName>
</protein>
<dbReference type="GO" id="GO:0050660">
    <property type="term" value="F:flavin adenine dinucleotide binding"/>
    <property type="evidence" value="ECO:0007669"/>
    <property type="project" value="InterPro"/>
</dbReference>
<evidence type="ECO:0000313" key="3">
    <source>
        <dbReference type="Proteomes" id="UP000578077"/>
    </source>
</evidence>
<dbReference type="GO" id="GO:0016491">
    <property type="term" value="F:oxidoreductase activity"/>
    <property type="evidence" value="ECO:0007669"/>
    <property type="project" value="InterPro"/>
</dbReference>
<feature type="domain" description="Berberine/berberine-like" evidence="1">
    <location>
        <begin position="16"/>
        <end position="61"/>
    </location>
</feature>
<dbReference type="InterPro" id="IPR012951">
    <property type="entry name" value="BBE"/>
</dbReference>